<organism evidence="1 2">
    <name type="scientific">Extremus antarcticus</name>
    <dbReference type="NCBI Taxonomy" id="702011"/>
    <lineage>
        <taxon>Eukaryota</taxon>
        <taxon>Fungi</taxon>
        <taxon>Dikarya</taxon>
        <taxon>Ascomycota</taxon>
        <taxon>Pezizomycotina</taxon>
        <taxon>Dothideomycetes</taxon>
        <taxon>Dothideomycetidae</taxon>
        <taxon>Mycosphaerellales</taxon>
        <taxon>Extremaceae</taxon>
        <taxon>Extremus</taxon>
    </lineage>
</organism>
<name>A0AAJ0D5W3_9PEZI</name>
<keyword evidence="2" id="KW-1185">Reference proteome</keyword>
<accession>A0AAJ0D5W3</accession>
<dbReference type="Proteomes" id="UP001271007">
    <property type="component" value="Unassembled WGS sequence"/>
</dbReference>
<protein>
    <submittedName>
        <fullName evidence="1">Uncharacterized protein</fullName>
    </submittedName>
</protein>
<reference evidence="1" key="1">
    <citation type="submission" date="2023-04" db="EMBL/GenBank/DDBJ databases">
        <title>Black Yeasts Isolated from many extreme environments.</title>
        <authorList>
            <person name="Coleine C."/>
            <person name="Stajich J.E."/>
            <person name="Selbmann L."/>
        </authorList>
    </citation>
    <scope>NUCLEOTIDE SEQUENCE</scope>
    <source>
        <strain evidence="1">CCFEE 5312</strain>
    </source>
</reference>
<dbReference type="AlphaFoldDB" id="A0AAJ0D5W3"/>
<comment type="caution">
    <text evidence="1">The sequence shown here is derived from an EMBL/GenBank/DDBJ whole genome shotgun (WGS) entry which is preliminary data.</text>
</comment>
<gene>
    <name evidence="1" type="ORF">LTR09_011799</name>
</gene>
<evidence type="ECO:0000313" key="1">
    <source>
        <dbReference type="EMBL" id="KAK3046716.1"/>
    </source>
</evidence>
<sequence>MHSFNYLVPALFWNFRLGNLSTGGVQALGKVKYATLQSEPGFEPAFKGEMRYGTDYVTINGASPAARPHLSGTIFPDDGSKPFLMQVNGVQLADPEVDGITTNSSGQGRQVPYGRVYSVWTPTFSGGDPSYTNLQNPIFVASETVSDGEQPGEVLVGLKISKVFPVKTDVVIGEEFP</sequence>
<dbReference type="EMBL" id="JAWDJX010000082">
    <property type="protein sequence ID" value="KAK3046716.1"/>
    <property type="molecule type" value="Genomic_DNA"/>
</dbReference>
<dbReference type="Pfam" id="PF11578">
    <property type="entry name" value="DUF3237"/>
    <property type="match status" value="1"/>
</dbReference>
<dbReference type="Gene3D" id="2.40.160.20">
    <property type="match status" value="1"/>
</dbReference>
<evidence type="ECO:0000313" key="2">
    <source>
        <dbReference type="Proteomes" id="UP001271007"/>
    </source>
</evidence>
<proteinExistence type="predicted"/>